<evidence type="ECO:0000259" key="2">
    <source>
        <dbReference type="Pfam" id="PF05036"/>
    </source>
</evidence>
<keyword evidence="1" id="KW-0732">Signal</keyword>
<keyword evidence="4" id="KW-1185">Reference proteome</keyword>
<dbReference type="Pfam" id="PF05036">
    <property type="entry name" value="SPOR"/>
    <property type="match status" value="1"/>
</dbReference>
<dbReference type="InterPro" id="IPR007730">
    <property type="entry name" value="SPOR-like_dom"/>
</dbReference>
<dbReference type="EMBL" id="JBHULH010000003">
    <property type="protein sequence ID" value="MFD2567353.1"/>
    <property type="molecule type" value="Genomic_DNA"/>
</dbReference>
<feature type="domain" description="SPOR" evidence="2">
    <location>
        <begin position="50"/>
        <end position="119"/>
    </location>
</feature>
<evidence type="ECO:0000313" key="4">
    <source>
        <dbReference type="Proteomes" id="UP001597508"/>
    </source>
</evidence>
<accession>A0ABW5LRB0</accession>
<gene>
    <name evidence="3" type="ORF">ACFSRZ_08215</name>
</gene>
<reference evidence="4" key="1">
    <citation type="journal article" date="2019" name="Int. J. Syst. Evol. Microbiol.">
        <title>The Global Catalogue of Microorganisms (GCM) 10K type strain sequencing project: providing services to taxonomists for standard genome sequencing and annotation.</title>
        <authorList>
            <consortium name="The Broad Institute Genomics Platform"/>
            <consortium name="The Broad Institute Genome Sequencing Center for Infectious Disease"/>
            <person name="Wu L."/>
            <person name="Ma J."/>
        </authorList>
    </citation>
    <scope>NUCLEOTIDE SEQUENCE [LARGE SCALE GENOMIC DNA]</scope>
    <source>
        <strain evidence="4">KCTC 52127</strain>
    </source>
</reference>
<dbReference type="Proteomes" id="UP001597508">
    <property type="component" value="Unassembled WGS sequence"/>
</dbReference>
<proteinExistence type="predicted"/>
<feature type="signal peptide" evidence="1">
    <location>
        <begin position="1"/>
        <end position="23"/>
    </location>
</feature>
<evidence type="ECO:0000313" key="3">
    <source>
        <dbReference type="EMBL" id="MFD2567353.1"/>
    </source>
</evidence>
<evidence type="ECO:0000256" key="1">
    <source>
        <dbReference type="SAM" id="SignalP"/>
    </source>
</evidence>
<feature type="chain" id="PRO_5046282923" evidence="1">
    <location>
        <begin position="24"/>
        <end position="125"/>
    </location>
</feature>
<comment type="caution">
    <text evidence="3">The sequence shown here is derived from an EMBL/GenBank/DDBJ whole genome shotgun (WGS) entry which is preliminary data.</text>
</comment>
<organism evidence="3 4">
    <name type="scientific">Pseudotenacibaculum haliotis</name>
    <dbReference type="NCBI Taxonomy" id="1862138"/>
    <lineage>
        <taxon>Bacteria</taxon>
        <taxon>Pseudomonadati</taxon>
        <taxon>Bacteroidota</taxon>
        <taxon>Flavobacteriia</taxon>
        <taxon>Flavobacteriales</taxon>
        <taxon>Flavobacteriaceae</taxon>
        <taxon>Pseudotenacibaculum</taxon>
    </lineage>
</organism>
<protein>
    <submittedName>
        <fullName evidence="3">SPOR domain-containing protein</fullName>
    </submittedName>
</protein>
<name>A0ABW5LRB0_9FLAO</name>
<sequence length="125" mass="14667">MKRHSLFFSFLFVLVFTAQQSIAQEQKTDSELITELISKKRDFNKKFGYGYRIQLYNGFEVEARKMQAKFRIEFPDIKTYLTYSQPEWKIQIGLYKSELEADRILNELGLKKKFGAGVIVVPLGK</sequence>
<dbReference type="RefSeq" id="WP_379666061.1">
    <property type="nucleotide sequence ID" value="NZ_JBHULH010000003.1"/>
</dbReference>